<keyword evidence="3" id="KW-0949">S-adenosyl-L-methionine</keyword>
<organism evidence="9 10">
    <name type="scientific">Thermostichus vulcanus str. 'Rupite'</name>
    <dbReference type="NCBI Taxonomy" id="2813851"/>
    <lineage>
        <taxon>Bacteria</taxon>
        <taxon>Bacillati</taxon>
        <taxon>Cyanobacteriota</taxon>
        <taxon>Cyanophyceae</taxon>
        <taxon>Thermostichales</taxon>
        <taxon>Thermostichaceae</taxon>
        <taxon>Thermostichus</taxon>
    </lineage>
</organism>
<dbReference type="CDD" id="cd01335">
    <property type="entry name" value="Radical_SAM"/>
    <property type="match status" value="1"/>
</dbReference>
<evidence type="ECO:0000259" key="7">
    <source>
        <dbReference type="Pfam" id="PF04055"/>
    </source>
</evidence>
<evidence type="ECO:0000256" key="5">
    <source>
        <dbReference type="ARBA" id="ARBA00023004"/>
    </source>
</evidence>
<keyword evidence="10" id="KW-1185">Reference proteome</keyword>
<dbReference type="RefSeq" id="WP_244348426.1">
    <property type="nucleotide sequence ID" value="NZ_JAFIRA010000001.1"/>
</dbReference>
<protein>
    <submittedName>
        <fullName evidence="9">Radical SAM protein</fullName>
    </submittedName>
</protein>
<evidence type="ECO:0000256" key="4">
    <source>
        <dbReference type="ARBA" id="ARBA00022723"/>
    </source>
</evidence>
<comment type="caution">
    <text evidence="9">The sequence shown here is derived from an EMBL/GenBank/DDBJ whole genome shotgun (WGS) entry which is preliminary data.</text>
</comment>
<dbReference type="Pfam" id="PF13186">
    <property type="entry name" value="SPASM"/>
    <property type="match status" value="1"/>
</dbReference>
<evidence type="ECO:0000256" key="3">
    <source>
        <dbReference type="ARBA" id="ARBA00022691"/>
    </source>
</evidence>
<keyword evidence="5" id="KW-0408">Iron</keyword>
<sequence>MPSTVPQLERLHLEVTNVCNFKCEFCPDGIMQRRRGHMDPALLEQILDEVAATGLARILTFHLMGEPLLYPHIFLGIDMAVARGLDLHLTSNGSTFALWPEHIDRLIHSRLPKLTISLQTPDPVTFLIRGAPPRLTAERYFAGITQFLQAHLRSDSPTQVHLKFLDTSPHPFLVPHKALAVINSAQQMRSELSAWATRALEGIPDAPDAAWVGSQIETYRPGRWQLIRIHPRLVLETFPLDSWSNVETEQVIPARWGYCNGGSQQAGVLYDGTVVPCCKDYEGRIPLGQVRLGGSLADILAGSPACTLRQGFDRFQVNNAVCQRCIGADTPAKTLARQVGSIAYFKFYRPLKQKLNPGWGEV</sequence>
<keyword evidence="4" id="KW-0479">Metal-binding</keyword>
<dbReference type="InterPro" id="IPR058240">
    <property type="entry name" value="rSAM_sf"/>
</dbReference>
<feature type="domain" description="4Fe4S-binding SPASM" evidence="8">
    <location>
        <begin position="259"/>
        <end position="325"/>
    </location>
</feature>
<dbReference type="Proteomes" id="UP000830835">
    <property type="component" value="Unassembled WGS sequence"/>
</dbReference>
<dbReference type="InterPro" id="IPR013785">
    <property type="entry name" value="Aldolase_TIM"/>
</dbReference>
<evidence type="ECO:0000313" key="9">
    <source>
        <dbReference type="EMBL" id="MCJ2541429.1"/>
    </source>
</evidence>
<dbReference type="SFLD" id="SFLDG01067">
    <property type="entry name" value="SPASM/twitch_domain_containing"/>
    <property type="match status" value="1"/>
</dbReference>
<evidence type="ECO:0000313" key="10">
    <source>
        <dbReference type="Proteomes" id="UP000830835"/>
    </source>
</evidence>
<reference evidence="9" key="1">
    <citation type="submission" date="2021-02" db="EMBL/GenBank/DDBJ databases">
        <title>The CRISPR/cas machinery reduction and long-range gene transfer in the hot spring cyanobacterium Synechococcus.</title>
        <authorList>
            <person name="Dvorak P."/>
            <person name="Jahodarova E."/>
            <person name="Hasler P."/>
            <person name="Poulickova A."/>
        </authorList>
    </citation>
    <scope>NUCLEOTIDE SEQUENCE</scope>
    <source>
        <strain evidence="9">Rupite</strain>
    </source>
</reference>
<dbReference type="PANTHER" id="PTHR43787:SF10">
    <property type="entry name" value="COFACTOR MODIFYING PROTEIN"/>
    <property type="match status" value="1"/>
</dbReference>
<dbReference type="InterPro" id="IPR007197">
    <property type="entry name" value="rSAM"/>
</dbReference>
<dbReference type="EMBL" id="JAFIRA010000001">
    <property type="protein sequence ID" value="MCJ2541429.1"/>
    <property type="molecule type" value="Genomic_DNA"/>
</dbReference>
<keyword evidence="6" id="KW-0411">Iron-sulfur</keyword>
<dbReference type="Pfam" id="PF04055">
    <property type="entry name" value="Radical_SAM"/>
    <property type="match status" value="1"/>
</dbReference>
<evidence type="ECO:0000259" key="8">
    <source>
        <dbReference type="Pfam" id="PF13186"/>
    </source>
</evidence>
<keyword evidence="2" id="KW-0004">4Fe-4S</keyword>
<feature type="domain" description="Radical SAM core" evidence="7">
    <location>
        <begin position="14"/>
        <end position="152"/>
    </location>
</feature>
<accession>A0ABT0C6R3</accession>
<comment type="cofactor">
    <cofactor evidence="1">
        <name>[4Fe-4S] cluster</name>
        <dbReference type="ChEBI" id="CHEBI:49883"/>
    </cofactor>
</comment>
<proteinExistence type="predicted"/>
<dbReference type="SFLD" id="SFLDS00029">
    <property type="entry name" value="Radical_SAM"/>
    <property type="match status" value="1"/>
</dbReference>
<dbReference type="PANTHER" id="PTHR43787">
    <property type="entry name" value="FEMO COFACTOR BIOSYNTHESIS PROTEIN NIFB-RELATED"/>
    <property type="match status" value="1"/>
</dbReference>
<evidence type="ECO:0000256" key="2">
    <source>
        <dbReference type="ARBA" id="ARBA00022485"/>
    </source>
</evidence>
<evidence type="ECO:0000256" key="1">
    <source>
        <dbReference type="ARBA" id="ARBA00001966"/>
    </source>
</evidence>
<gene>
    <name evidence="9" type="ORF">JX360_00670</name>
</gene>
<dbReference type="Gene3D" id="3.20.20.70">
    <property type="entry name" value="Aldolase class I"/>
    <property type="match status" value="1"/>
</dbReference>
<dbReference type="SUPFAM" id="SSF102114">
    <property type="entry name" value="Radical SAM enzymes"/>
    <property type="match status" value="1"/>
</dbReference>
<dbReference type="InterPro" id="IPR023885">
    <property type="entry name" value="4Fe4S-binding_SPASM_dom"/>
</dbReference>
<evidence type="ECO:0000256" key="6">
    <source>
        <dbReference type="ARBA" id="ARBA00023014"/>
    </source>
</evidence>
<name>A0ABT0C6R3_THEVL</name>